<comment type="caution">
    <text evidence="1">The sequence shown here is derived from an EMBL/GenBank/DDBJ whole genome shotgun (WGS) entry which is preliminary data.</text>
</comment>
<dbReference type="EMBL" id="BPLQ01000825">
    <property type="protein sequence ID" value="GIX75449.1"/>
    <property type="molecule type" value="Genomic_DNA"/>
</dbReference>
<proteinExistence type="predicted"/>
<gene>
    <name evidence="1" type="ORF">CDAR_496631</name>
</gene>
<evidence type="ECO:0000313" key="2">
    <source>
        <dbReference type="Proteomes" id="UP001054837"/>
    </source>
</evidence>
<evidence type="ECO:0000313" key="1">
    <source>
        <dbReference type="EMBL" id="GIX75449.1"/>
    </source>
</evidence>
<reference evidence="1 2" key="1">
    <citation type="submission" date="2021-06" db="EMBL/GenBank/DDBJ databases">
        <title>Caerostris darwini draft genome.</title>
        <authorList>
            <person name="Kono N."/>
            <person name="Arakawa K."/>
        </authorList>
    </citation>
    <scope>NUCLEOTIDE SEQUENCE [LARGE SCALE GENOMIC DNA]</scope>
</reference>
<name>A0AAV4MWY1_9ARAC</name>
<protein>
    <submittedName>
        <fullName evidence="1">Uncharacterized protein</fullName>
    </submittedName>
</protein>
<accession>A0AAV4MWY1</accession>
<organism evidence="1 2">
    <name type="scientific">Caerostris darwini</name>
    <dbReference type="NCBI Taxonomy" id="1538125"/>
    <lineage>
        <taxon>Eukaryota</taxon>
        <taxon>Metazoa</taxon>
        <taxon>Ecdysozoa</taxon>
        <taxon>Arthropoda</taxon>
        <taxon>Chelicerata</taxon>
        <taxon>Arachnida</taxon>
        <taxon>Araneae</taxon>
        <taxon>Araneomorphae</taxon>
        <taxon>Entelegynae</taxon>
        <taxon>Araneoidea</taxon>
        <taxon>Araneidae</taxon>
        <taxon>Caerostris</taxon>
    </lineage>
</organism>
<dbReference type="AlphaFoldDB" id="A0AAV4MWY1"/>
<keyword evidence="2" id="KW-1185">Reference proteome</keyword>
<sequence length="85" mass="9604">MELNKHGFNKTNRLALRTCLHDILLSSRDKCECFGVAICSNHGLANEVWQSSENVNKRAADCGFQHSNQRSSRVLADYHGKLPFN</sequence>
<dbReference type="Proteomes" id="UP001054837">
    <property type="component" value="Unassembled WGS sequence"/>
</dbReference>